<evidence type="ECO:0000256" key="1">
    <source>
        <dbReference type="SAM" id="MobiDB-lite"/>
    </source>
</evidence>
<evidence type="ECO:0000313" key="2">
    <source>
        <dbReference type="EMBL" id="CAE0543430.1"/>
    </source>
</evidence>
<sequence length="183" mass="19408">MLAIATASCAFSMMRPALSMEASSSSGQRRGTPLLLGEEDDESPPEESLDEAFEAGRSFGFTVRERFTAPTVDDPGLPYADALVSVSAALGLASLRLSGIYPQCSWLQPTEWVPHVRSLPYVLPALTHGVQLASCWTLGALAASAFERDAFCGSLGEALRRTWRGGAFGTAAAVHPGAHLLRL</sequence>
<accession>A0A7S3S4F6</accession>
<proteinExistence type="predicted"/>
<organism evidence="2">
    <name type="scientific">Emiliania huxleyi</name>
    <name type="common">Coccolithophore</name>
    <name type="synonym">Pontosphaera huxleyi</name>
    <dbReference type="NCBI Taxonomy" id="2903"/>
    <lineage>
        <taxon>Eukaryota</taxon>
        <taxon>Haptista</taxon>
        <taxon>Haptophyta</taxon>
        <taxon>Prymnesiophyceae</taxon>
        <taxon>Isochrysidales</taxon>
        <taxon>Noelaerhabdaceae</taxon>
        <taxon>Emiliania</taxon>
    </lineage>
</organism>
<feature type="compositionally biased region" description="Acidic residues" evidence="1">
    <location>
        <begin position="37"/>
        <end position="50"/>
    </location>
</feature>
<protein>
    <submittedName>
        <fullName evidence="2">Uncharacterized protein</fullName>
    </submittedName>
</protein>
<gene>
    <name evidence="2" type="ORF">EHUX00137_LOCUS13637</name>
</gene>
<name>A0A7S3S4F6_EMIHU</name>
<feature type="region of interest" description="Disordered" evidence="1">
    <location>
        <begin position="21"/>
        <end position="50"/>
    </location>
</feature>
<dbReference type="AlphaFoldDB" id="A0A7S3S4F6"/>
<reference evidence="2" key="1">
    <citation type="submission" date="2021-01" db="EMBL/GenBank/DDBJ databases">
        <authorList>
            <person name="Corre E."/>
            <person name="Pelletier E."/>
            <person name="Niang G."/>
            <person name="Scheremetjew M."/>
            <person name="Finn R."/>
            <person name="Kale V."/>
            <person name="Holt S."/>
            <person name="Cochrane G."/>
            <person name="Meng A."/>
            <person name="Brown T."/>
            <person name="Cohen L."/>
        </authorList>
    </citation>
    <scope>NUCLEOTIDE SEQUENCE</scope>
    <source>
        <strain evidence="2">379</strain>
    </source>
</reference>
<dbReference type="EMBL" id="HBIR01018124">
    <property type="protein sequence ID" value="CAE0543430.1"/>
    <property type="molecule type" value="Transcribed_RNA"/>
</dbReference>